<name>A0ACB5TG51_CANBO</name>
<evidence type="ECO:0000313" key="2">
    <source>
        <dbReference type="Proteomes" id="UP001165101"/>
    </source>
</evidence>
<evidence type="ECO:0000313" key="1">
    <source>
        <dbReference type="EMBL" id="GME87669.1"/>
    </source>
</evidence>
<proteinExistence type="predicted"/>
<accession>A0ACB5TG51</accession>
<gene>
    <name evidence="1" type="ORF">Cboi01_000049800</name>
</gene>
<dbReference type="Proteomes" id="UP001165101">
    <property type="component" value="Unassembled WGS sequence"/>
</dbReference>
<protein>
    <submittedName>
        <fullName evidence="1">Unnamed protein product</fullName>
    </submittedName>
</protein>
<comment type="caution">
    <text evidence="1">The sequence shown here is derived from an EMBL/GenBank/DDBJ whole genome shotgun (WGS) entry which is preliminary data.</text>
</comment>
<organism evidence="1 2">
    <name type="scientific">Candida boidinii</name>
    <name type="common">Yeast</name>
    <dbReference type="NCBI Taxonomy" id="5477"/>
    <lineage>
        <taxon>Eukaryota</taxon>
        <taxon>Fungi</taxon>
        <taxon>Dikarya</taxon>
        <taxon>Ascomycota</taxon>
        <taxon>Saccharomycotina</taxon>
        <taxon>Pichiomycetes</taxon>
        <taxon>Pichiales</taxon>
        <taxon>Pichiaceae</taxon>
        <taxon>Ogataea</taxon>
        <taxon>Ogataea/Candida clade</taxon>
    </lineage>
</organism>
<sequence>MNNNSGPTYKIEQFLKHILATLDTSYSPTSPQFNSPEAFQNWILPQLNSQSAIIINGSPYGSRSQFQEIWCNLPQTQHNLLSFDTHHVLSMPAQYVVVAHLKVRFDESGRTRKGDSSELINNNNASNVNKRPIYGPWFGVCLNLVVSEAILESFDVECISSFNWRITEKPENSIYNI</sequence>
<keyword evidence="2" id="KW-1185">Reference proteome</keyword>
<dbReference type="EMBL" id="BSXV01000134">
    <property type="protein sequence ID" value="GME87669.1"/>
    <property type="molecule type" value="Genomic_DNA"/>
</dbReference>
<reference evidence="1" key="1">
    <citation type="submission" date="2023-04" db="EMBL/GenBank/DDBJ databases">
        <title>Candida boidinii NBRC 1967.</title>
        <authorList>
            <person name="Ichikawa N."/>
            <person name="Sato H."/>
            <person name="Tonouchi N."/>
        </authorList>
    </citation>
    <scope>NUCLEOTIDE SEQUENCE</scope>
    <source>
        <strain evidence="1">NBRC 1967</strain>
    </source>
</reference>